<sequence>MAFLAVAAPLLHTVDIMDTQTPLPFAIALGIGLLIGVERERRKRAGSARPAAGVRSFALTSLVGAVAMYLGGPLLVGLAAVGLGLVLLVHERATGAGQGMATGTALLLNLLLGSLCLHDPALASGLAVTAAIVLAARTRLHRFVRKVLSRDELVDALILAAAALVVLPMLPDTYLGPFQALNLRTVWKFTVLVMAVSAAGHVALRLFGPRIGLPLAGFASGFISSTVTIGAMGQRARAEPSLMGPAVAGAVLSSISTLMLMAAVLLAVSPATLQALIVPLACSGAAALAYGGMFLFRAMRQPPATPMEPGRPFKLQAALTLALVAAAVLVGTAALNAWLGQQGIALAALLGGFADTHAAAVSVATLVASERILPAQAAVPVLAALSANTVSKAVFAAASGGRRFAAQVVPGLLLMIAGAWAGYALV</sequence>
<feature type="domain" description="MgtC/SapB/SrpB/YhiD N-terminal" evidence="2">
    <location>
        <begin position="26"/>
        <end position="142"/>
    </location>
</feature>
<protein>
    <submittedName>
        <fullName evidence="4">Uncharacterized protein</fullName>
    </submittedName>
</protein>
<feature type="transmembrane region" description="Helical" evidence="1">
    <location>
        <begin position="242"/>
        <end position="267"/>
    </location>
</feature>
<feature type="transmembrane region" description="Helical" evidence="1">
    <location>
        <begin position="404"/>
        <end position="425"/>
    </location>
</feature>
<keyword evidence="1" id="KW-0472">Membrane</keyword>
<feature type="transmembrane region" description="Helical" evidence="1">
    <location>
        <begin position="379"/>
        <end position="398"/>
    </location>
</feature>
<dbReference type="InterPro" id="IPR025105">
    <property type="entry name" value="DUF4010"/>
</dbReference>
<name>A0A6S7C0V4_9BURK</name>
<gene>
    <name evidence="4" type="ORF">LMG26788_00514</name>
</gene>
<evidence type="ECO:0000259" key="2">
    <source>
        <dbReference type="Pfam" id="PF02308"/>
    </source>
</evidence>
<feature type="domain" description="DUF4010" evidence="3">
    <location>
        <begin position="191"/>
        <end position="400"/>
    </location>
</feature>
<feature type="transmembrane region" description="Helical" evidence="1">
    <location>
        <begin position="273"/>
        <end position="296"/>
    </location>
</feature>
<feature type="transmembrane region" description="Helical" evidence="1">
    <location>
        <begin position="344"/>
        <end position="367"/>
    </location>
</feature>
<feature type="transmembrane region" description="Helical" evidence="1">
    <location>
        <begin position="57"/>
        <end position="90"/>
    </location>
</feature>
<reference evidence="4 5" key="1">
    <citation type="submission" date="2020-04" db="EMBL/GenBank/DDBJ databases">
        <authorList>
            <person name="De Canck E."/>
        </authorList>
    </citation>
    <scope>NUCLEOTIDE SEQUENCE [LARGE SCALE GENOMIC DNA]</scope>
    <source>
        <strain evidence="4 5">LMG 26788</strain>
    </source>
</reference>
<evidence type="ECO:0000259" key="3">
    <source>
        <dbReference type="Pfam" id="PF13194"/>
    </source>
</evidence>
<evidence type="ECO:0000256" key="1">
    <source>
        <dbReference type="SAM" id="Phobius"/>
    </source>
</evidence>
<keyword evidence="5" id="KW-1185">Reference proteome</keyword>
<feature type="transmembrane region" description="Helical" evidence="1">
    <location>
        <begin position="156"/>
        <end position="174"/>
    </location>
</feature>
<proteinExistence type="predicted"/>
<organism evidence="4 5">
    <name type="scientific">Achromobacter pulmonis</name>
    <dbReference type="NCBI Taxonomy" id="1389932"/>
    <lineage>
        <taxon>Bacteria</taxon>
        <taxon>Pseudomonadati</taxon>
        <taxon>Pseudomonadota</taxon>
        <taxon>Betaproteobacteria</taxon>
        <taxon>Burkholderiales</taxon>
        <taxon>Alcaligenaceae</taxon>
        <taxon>Achromobacter</taxon>
    </lineage>
</organism>
<feature type="transmembrane region" description="Helical" evidence="1">
    <location>
        <begin position="110"/>
        <end position="135"/>
    </location>
</feature>
<dbReference type="EMBL" id="CADIKZ010000001">
    <property type="protein sequence ID" value="CAB3825912.1"/>
    <property type="molecule type" value="Genomic_DNA"/>
</dbReference>
<accession>A0A6S7C0V4</accession>
<dbReference type="PANTHER" id="PTHR39084">
    <property type="entry name" value="MEMBRANE PROTEIN-RELATED"/>
    <property type="match status" value="1"/>
</dbReference>
<feature type="transmembrane region" description="Helical" evidence="1">
    <location>
        <begin position="20"/>
        <end position="37"/>
    </location>
</feature>
<dbReference type="Proteomes" id="UP000494203">
    <property type="component" value="Unassembled WGS sequence"/>
</dbReference>
<feature type="transmembrane region" description="Helical" evidence="1">
    <location>
        <begin position="317"/>
        <end position="338"/>
    </location>
</feature>
<dbReference type="AlphaFoldDB" id="A0A6S7C0V4"/>
<feature type="transmembrane region" description="Helical" evidence="1">
    <location>
        <begin position="186"/>
        <end position="207"/>
    </location>
</feature>
<evidence type="ECO:0000313" key="4">
    <source>
        <dbReference type="EMBL" id="CAB3825912.1"/>
    </source>
</evidence>
<dbReference type="InterPro" id="IPR049177">
    <property type="entry name" value="MgtC_SapB_SrpB_YhiD_N"/>
</dbReference>
<evidence type="ECO:0000313" key="5">
    <source>
        <dbReference type="Proteomes" id="UP000494203"/>
    </source>
</evidence>
<keyword evidence="1" id="KW-0812">Transmembrane</keyword>
<dbReference type="Pfam" id="PF02308">
    <property type="entry name" value="MgtC"/>
    <property type="match status" value="1"/>
</dbReference>
<dbReference type="PANTHER" id="PTHR39084:SF1">
    <property type="entry name" value="DUF4010 DOMAIN-CONTAINING PROTEIN"/>
    <property type="match status" value="1"/>
</dbReference>
<dbReference type="Pfam" id="PF13194">
    <property type="entry name" value="DUF4010"/>
    <property type="match status" value="1"/>
</dbReference>
<keyword evidence="1" id="KW-1133">Transmembrane helix</keyword>